<accession>A0A6M8HMX1</accession>
<evidence type="ECO:0000313" key="1">
    <source>
        <dbReference type="EMBL" id="QKE89763.1"/>
    </source>
</evidence>
<evidence type="ECO:0000313" key="2">
    <source>
        <dbReference type="Proteomes" id="UP000500767"/>
    </source>
</evidence>
<dbReference type="RefSeq" id="WP_171834750.1">
    <property type="nucleotide sequence ID" value="NZ_CP053708.1"/>
</dbReference>
<organism evidence="1 2">
    <name type="scientific">Lichenicola cladoniae</name>
    <dbReference type="NCBI Taxonomy" id="1484109"/>
    <lineage>
        <taxon>Bacteria</taxon>
        <taxon>Pseudomonadati</taxon>
        <taxon>Pseudomonadota</taxon>
        <taxon>Alphaproteobacteria</taxon>
        <taxon>Acetobacterales</taxon>
        <taxon>Acetobacteraceae</taxon>
        <taxon>Lichenicola</taxon>
    </lineage>
</organism>
<dbReference type="EMBL" id="CP053708">
    <property type="protein sequence ID" value="QKE89763.1"/>
    <property type="molecule type" value="Genomic_DNA"/>
</dbReference>
<reference evidence="1 2" key="1">
    <citation type="journal article" date="2014" name="World J. Microbiol. Biotechnol.">
        <title>Biodiversity and physiological characteristics of Antarctic and Arctic lichens-associated bacteria.</title>
        <authorList>
            <person name="Lee Y.M."/>
            <person name="Kim E.H."/>
            <person name="Lee H.K."/>
            <person name="Hong S.G."/>
        </authorList>
    </citation>
    <scope>NUCLEOTIDE SEQUENCE [LARGE SCALE GENOMIC DNA]</scope>
    <source>
        <strain evidence="1 2">PAMC 26569</strain>
    </source>
</reference>
<protein>
    <submittedName>
        <fullName evidence="1">Uncharacterized protein</fullName>
    </submittedName>
</protein>
<keyword evidence="2" id="KW-1185">Reference proteome</keyword>
<dbReference type="AlphaFoldDB" id="A0A6M8HMX1"/>
<name>A0A6M8HMX1_9PROT</name>
<dbReference type="Proteomes" id="UP000500767">
    <property type="component" value="Chromosome"/>
</dbReference>
<dbReference type="KEGG" id="lck:HN018_06685"/>
<sequence>MSKPELIKFGTRWELDGDYLRCRICRRPQIVSRVMEDFQHASGCAGSGAESNPWKTLASPITAQIAKATTPDTDNSRDLGA</sequence>
<gene>
    <name evidence="1" type="ORF">HN018_06685</name>
</gene>
<proteinExistence type="predicted"/>